<sequence>MKSLDLQVVRQAIDWLDAGHDIWLCTVLATYGSAPRSPGAMLVVLRDGRLRGSLSGGCVEEDFIQRLGEGQFDRARQVVRYGEGGLAPTLVLPCGGVLDVLVERLTPGCEASEQLALMEQALLGQRQLVRIVPLGAGATAVDTVGTPTPRIQRDDDEIRIRIGAAQRLLIAGISPVASFCAQFALALGYEVIVCDPRTELHESLRVPGVELRKQLPALYIADGGCHERTAVVALTHDPRLDDLTVMEAVRTPAFYIGVMGSRRTSEKRMERLRRIGGLGPTELARVHAPIGLALGSRTPAEIALSVMADILRASNAVPRDRL</sequence>
<organism evidence="3 4">
    <name type="scientific">Stutzerimonas stutzeri</name>
    <name type="common">Pseudomonas stutzeri</name>
    <dbReference type="NCBI Taxonomy" id="316"/>
    <lineage>
        <taxon>Bacteria</taxon>
        <taxon>Pseudomonadati</taxon>
        <taxon>Pseudomonadota</taxon>
        <taxon>Gammaproteobacteria</taxon>
        <taxon>Pseudomonadales</taxon>
        <taxon>Pseudomonadaceae</taxon>
        <taxon>Stutzerimonas</taxon>
    </lineage>
</organism>
<gene>
    <name evidence="3" type="ORF">GQA94_10265</name>
</gene>
<dbReference type="InterPro" id="IPR027051">
    <property type="entry name" value="XdhC_Rossmann_dom"/>
</dbReference>
<dbReference type="Pfam" id="PF13478">
    <property type="entry name" value="XdhC_C"/>
    <property type="match status" value="1"/>
</dbReference>
<dbReference type="RefSeq" id="WP_158187925.1">
    <property type="nucleotide sequence ID" value="NZ_CP046902.1"/>
</dbReference>
<feature type="domain" description="XdhC Rossmann" evidence="2">
    <location>
        <begin position="168"/>
        <end position="310"/>
    </location>
</feature>
<protein>
    <submittedName>
        <fullName evidence="3">XdhC family protein</fullName>
    </submittedName>
</protein>
<evidence type="ECO:0000313" key="3">
    <source>
        <dbReference type="EMBL" id="QGZ30427.1"/>
    </source>
</evidence>
<dbReference type="AlphaFoldDB" id="A0A6I6LNS3"/>
<dbReference type="InterPro" id="IPR003777">
    <property type="entry name" value="XdhC_CoxI"/>
</dbReference>
<dbReference type="PANTHER" id="PTHR30388">
    <property type="entry name" value="ALDEHYDE OXIDOREDUCTASE MOLYBDENUM COFACTOR ASSEMBLY PROTEIN"/>
    <property type="match status" value="1"/>
</dbReference>
<reference evidence="3 4" key="1">
    <citation type="submission" date="2019-12" db="EMBL/GenBank/DDBJ databases">
        <title>Complete genome sequence of Pseudomonas stutzeri.</title>
        <authorList>
            <person name="Lim S.R."/>
            <person name="Kim J.H."/>
        </authorList>
    </citation>
    <scope>NUCLEOTIDE SEQUENCE [LARGE SCALE GENOMIC DNA]</scope>
    <source>
        <strain evidence="3 4">PM101005</strain>
    </source>
</reference>
<dbReference type="InterPro" id="IPR036291">
    <property type="entry name" value="NAD(P)-bd_dom_sf"/>
</dbReference>
<name>A0A6I6LNS3_STUST</name>
<dbReference type="EMBL" id="CP046902">
    <property type="protein sequence ID" value="QGZ30427.1"/>
    <property type="molecule type" value="Genomic_DNA"/>
</dbReference>
<feature type="domain" description="XdhC- CoxI" evidence="1">
    <location>
        <begin position="15"/>
        <end position="82"/>
    </location>
</feature>
<dbReference type="PANTHER" id="PTHR30388:SF4">
    <property type="entry name" value="MOLYBDENUM COFACTOR INSERTION CHAPERONE PAOD"/>
    <property type="match status" value="1"/>
</dbReference>
<accession>A0A6I6LNS3</accession>
<dbReference type="Gene3D" id="3.40.50.720">
    <property type="entry name" value="NAD(P)-binding Rossmann-like Domain"/>
    <property type="match status" value="1"/>
</dbReference>
<dbReference type="Pfam" id="PF02625">
    <property type="entry name" value="XdhC_CoxI"/>
    <property type="match status" value="1"/>
</dbReference>
<evidence type="ECO:0000259" key="1">
    <source>
        <dbReference type="Pfam" id="PF02625"/>
    </source>
</evidence>
<evidence type="ECO:0000259" key="2">
    <source>
        <dbReference type="Pfam" id="PF13478"/>
    </source>
</evidence>
<evidence type="ECO:0000313" key="4">
    <source>
        <dbReference type="Proteomes" id="UP000438983"/>
    </source>
</evidence>
<proteinExistence type="predicted"/>
<dbReference type="OrthoDB" id="9815497at2"/>
<dbReference type="Proteomes" id="UP000438983">
    <property type="component" value="Chromosome"/>
</dbReference>
<dbReference type="SUPFAM" id="SSF51735">
    <property type="entry name" value="NAD(P)-binding Rossmann-fold domains"/>
    <property type="match status" value="1"/>
</dbReference>
<dbReference type="InterPro" id="IPR052698">
    <property type="entry name" value="MoCofactor_Util/Proc"/>
</dbReference>